<dbReference type="GO" id="GO:0008270">
    <property type="term" value="F:zinc ion binding"/>
    <property type="evidence" value="ECO:0007669"/>
    <property type="project" value="InterPro"/>
</dbReference>
<accession>A0A4V1Q3A7</accession>
<dbReference type="AlphaFoldDB" id="A0A4V1Q3A7"/>
<dbReference type="Proteomes" id="UP000290288">
    <property type="component" value="Unassembled WGS sequence"/>
</dbReference>
<reference evidence="2 3" key="1">
    <citation type="submission" date="2019-01" db="EMBL/GenBank/DDBJ databases">
        <title>Draft genome sequence of Psathyrella aberdarensis IHI B618.</title>
        <authorList>
            <person name="Buettner E."/>
            <person name="Kellner H."/>
        </authorList>
    </citation>
    <scope>NUCLEOTIDE SEQUENCE [LARGE SCALE GENOMIC DNA]</scope>
    <source>
        <strain evidence="2 3">IHI B618</strain>
    </source>
</reference>
<organism evidence="2 3">
    <name type="scientific">Candolleomyces aberdarensis</name>
    <dbReference type="NCBI Taxonomy" id="2316362"/>
    <lineage>
        <taxon>Eukaryota</taxon>
        <taxon>Fungi</taxon>
        <taxon>Dikarya</taxon>
        <taxon>Basidiomycota</taxon>
        <taxon>Agaricomycotina</taxon>
        <taxon>Agaricomycetes</taxon>
        <taxon>Agaricomycetidae</taxon>
        <taxon>Agaricales</taxon>
        <taxon>Agaricineae</taxon>
        <taxon>Psathyrellaceae</taxon>
        <taxon>Candolleomyces</taxon>
    </lineage>
</organism>
<keyword evidence="3" id="KW-1185">Reference proteome</keyword>
<dbReference type="Gene3D" id="3.20.20.150">
    <property type="entry name" value="Divalent-metal-dependent TIM barrel enzymes"/>
    <property type="match status" value="1"/>
</dbReference>
<feature type="region of interest" description="Disordered" evidence="1">
    <location>
        <begin position="40"/>
        <end position="65"/>
    </location>
</feature>
<dbReference type="PANTHER" id="PTHR21445">
    <property type="entry name" value="ENDONUCLEASE IV ENDODEOXYRIBONUCLEASE IV"/>
    <property type="match status" value="1"/>
</dbReference>
<dbReference type="InterPro" id="IPR018246">
    <property type="entry name" value="AP_endonuc_F2_Zn_BS"/>
</dbReference>
<dbReference type="GO" id="GO:0003906">
    <property type="term" value="F:DNA-(apurinic or apyrimidinic site) endonuclease activity"/>
    <property type="evidence" value="ECO:0007669"/>
    <property type="project" value="TreeGrafter"/>
</dbReference>
<dbReference type="GO" id="GO:0005634">
    <property type="term" value="C:nucleus"/>
    <property type="evidence" value="ECO:0007669"/>
    <property type="project" value="TreeGrafter"/>
</dbReference>
<evidence type="ECO:0000313" key="3">
    <source>
        <dbReference type="Proteomes" id="UP000290288"/>
    </source>
</evidence>
<gene>
    <name evidence="2" type="ORF">EST38_g7927</name>
</gene>
<dbReference type="PANTHER" id="PTHR21445:SF0">
    <property type="entry name" value="APURINIC-APYRIMIDINIC ENDONUCLEASE"/>
    <property type="match status" value="1"/>
</dbReference>
<dbReference type="EMBL" id="SDEE01000303">
    <property type="protein sequence ID" value="RXW17928.1"/>
    <property type="molecule type" value="Genomic_DNA"/>
</dbReference>
<evidence type="ECO:0000256" key="1">
    <source>
        <dbReference type="SAM" id="MobiDB-lite"/>
    </source>
</evidence>
<dbReference type="STRING" id="2316362.A0A4V1Q3A7"/>
<dbReference type="GO" id="GO:0006284">
    <property type="term" value="P:base-excision repair"/>
    <property type="evidence" value="ECO:0007669"/>
    <property type="project" value="TreeGrafter"/>
</dbReference>
<proteinExistence type="predicted"/>
<evidence type="ECO:0000313" key="2">
    <source>
        <dbReference type="EMBL" id="RXW17928.1"/>
    </source>
</evidence>
<dbReference type="SUPFAM" id="SSF51658">
    <property type="entry name" value="Xylose isomerase-like"/>
    <property type="match status" value="1"/>
</dbReference>
<dbReference type="PROSITE" id="PS51432">
    <property type="entry name" value="AP_NUCLEASE_F2_4"/>
    <property type="match status" value="1"/>
</dbReference>
<dbReference type="InterPro" id="IPR001719">
    <property type="entry name" value="AP_endonuc_2"/>
</dbReference>
<dbReference type="GO" id="GO:0008081">
    <property type="term" value="F:phosphoric diester hydrolase activity"/>
    <property type="evidence" value="ECO:0007669"/>
    <property type="project" value="TreeGrafter"/>
</dbReference>
<name>A0A4V1Q3A7_9AGAR</name>
<feature type="region of interest" description="Disordered" evidence="1">
    <location>
        <begin position="1"/>
        <end position="28"/>
    </location>
</feature>
<sequence length="184" mass="19865">MKTRNSSRTVATVTSEPGPSKRPRKKLKVEETVVQDDFAGGVNDTHAILPPPPAVPPRKPKGKGKAKETAIDTSAFLPRVSSAWKVGAHVSAAGGVENAVVNAAAIGANAFALFLKSQRKWTSPALQDTSITLFKKRMKDFDYDPKHVLPHGSYLINLGNPDRFVAELTLALLILVLNRLSAFE</sequence>
<comment type="caution">
    <text evidence="2">The sequence shown here is derived from an EMBL/GenBank/DDBJ whole genome shotgun (WGS) entry which is preliminary data.</text>
</comment>
<dbReference type="InterPro" id="IPR036237">
    <property type="entry name" value="Xyl_isomerase-like_sf"/>
</dbReference>
<feature type="compositionally biased region" description="Polar residues" evidence="1">
    <location>
        <begin position="1"/>
        <end position="17"/>
    </location>
</feature>
<dbReference type="PROSITE" id="PS00729">
    <property type="entry name" value="AP_NUCLEASE_F2_1"/>
    <property type="match status" value="1"/>
</dbReference>
<dbReference type="OrthoDB" id="7663182at2759"/>
<dbReference type="GO" id="GO:0005739">
    <property type="term" value="C:mitochondrion"/>
    <property type="evidence" value="ECO:0007669"/>
    <property type="project" value="TreeGrafter"/>
</dbReference>
<protein>
    <submittedName>
        <fullName evidence="2">Uncharacterized protein</fullName>
    </submittedName>
</protein>
<dbReference type="GO" id="GO:0003677">
    <property type="term" value="F:DNA binding"/>
    <property type="evidence" value="ECO:0007669"/>
    <property type="project" value="InterPro"/>
</dbReference>